<comment type="caution">
    <text evidence="2">The sequence shown here is derived from an EMBL/GenBank/DDBJ whole genome shotgun (WGS) entry which is preliminary data.</text>
</comment>
<evidence type="ECO:0000256" key="1">
    <source>
        <dbReference type="SAM" id="MobiDB-lite"/>
    </source>
</evidence>
<feature type="region of interest" description="Disordered" evidence="1">
    <location>
        <begin position="63"/>
        <end position="90"/>
    </location>
</feature>
<organism evidence="2 3">
    <name type="scientific">Taenia crassiceps</name>
    <dbReference type="NCBI Taxonomy" id="6207"/>
    <lineage>
        <taxon>Eukaryota</taxon>
        <taxon>Metazoa</taxon>
        <taxon>Spiralia</taxon>
        <taxon>Lophotrochozoa</taxon>
        <taxon>Platyhelminthes</taxon>
        <taxon>Cestoda</taxon>
        <taxon>Eucestoda</taxon>
        <taxon>Cyclophyllidea</taxon>
        <taxon>Taeniidae</taxon>
        <taxon>Taenia</taxon>
    </lineage>
</organism>
<proteinExistence type="predicted"/>
<sequence length="135" mass="14575">MRTQDTHLSNWCPTSRNGPDTCSVKCQTSRLQCIDQRPAQLARYRDNFFDKGTTIHVASFGGGGGSSSGSFSHPTRAASTFSTEDQSSPSPTLLVHIDLQFRAGVPQQLVCSSNGTMLNSRKSTNLLNSASRPPL</sequence>
<dbReference type="EMBL" id="JAKROA010000001">
    <property type="protein sequence ID" value="KAL5111671.1"/>
    <property type="molecule type" value="Genomic_DNA"/>
</dbReference>
<evidence type="ECO:0000313" key="3">
    <source>
        <dbReference type="Proteomes" id="UP001651158"/>
    </source>
</evidence>
<gene>
    <name evidence="2" type="ORF">TcWFU_002940</name>
</gene>
<keyword evidence="3" id="KW-1185">Reference proteome</keyword>
<protein>
    <submittedName>
        <fullName evidence="2">Uncharacterized protein</fullName>
    </submittedName>
</protein>
<reference evidence="2 3" key="1">
    <citation type="journal article" date="2022" name="Front. Cell. Infect. Microbiol.">
        <title>The Genomes of Two Strains of Taenia crassiceps the Animal Model for the Study of Human Cysticercosis.</title>
        <authorList>
            <person name="Bobes R.J."/>
            <person name="Estrada K."/>
            <person name="Rios-Valencia D.G."/>
            <person name="Calderon-Gallegos A."/>
            <person name="de la Torre P."/>
            <person name="Carrero J.C."/>
            <person name="Sanchez-Flores A."/>
            <person name="Laclette J.P."/>
        </authorList>
    </citation>
    <scope>NUCLEOTIDE SEQUENCE [LARGE SCALE GENOMIC DNA]</scope>
    <source>
        <strain evidence="2">WFUcys</strain>
    </source>
</reference>
<name>A0ABR4QQ38_9CEST</name>
<evidence type="ECO:0000313" key="2">
    <source>
        <dbReference type="EMBL" id="KAL5111671.1"/>
    </source>
</evidence>
<accession>A0ABR4QQ38</accession>
<feature type="compositionally biased region" description="Polar residues" evidence="1">
    <location>
        <begin position="77"/>
        <end position="90"/>
    </location>
</feature>
<dbReference type="Proteomes" id="UP001651158">
    <property type="component" value="Unassembled WGS sequence"/>
</dbReference>